<comment type="caution">
    <text evidence="1">The sequence shown here is derived from an EMBL/GenBank/DDBJ whole genome shotgun (WGS) entry which is preliminary data.</text>
</comment>
<dbReference type="Proteomes" id="UP000193566">
    <property type="component" value="Unassembled WGS sequence"/>
</dbReference>
<keyword evidence="2" id="KW-1185">Reference proteome</keyword>
<accession>A0ABY1M5T0</accession>
<gene>
    <name evidence="1" type="ORF">SAMN02745947_00731</name>
</gene>
<sequence>MGQAHYITRTTEDVIDRFDRAFRCSKTAPTVAALEG</sequence>
<proteinExistence type="predicted"/>
<name>A0ABY1M5T0_RHORH</name>
<dbReference type="EMBL" id="FXAV01000001">
    <property type="protein sequence ID" value="SMG14013.1"/>
    <property type="molecule type" value="Genomic_DNA"/>
</dbReference>
<protein>
    <submittedName>
        <fullName evidence="1">Uncharacterized protein</fullName>
    </submittedName>
</protein>
<organism evidence="1 2">
    <name type="scientific">Rhodococcus rhodochrous J3</name>
    <dbReference type="NCBI Taxonomy" id="903528"/>
    <lineage>
        <taxon>Bacteria</taxon>
        <taxon>Bacillati</taxon>
        <taxon>Actinomycetota</taxon>
        <taxon>Actinomycetes</taxon>
        <taxon>Mycobacteriales</taxon>
        <taxon>Nocardiaceae</taxon>
        <taxon>Rhodococcus</taxon>
    </lineage>
</organism>
<evidence type="ECO:0000313" key="2">
    <source>
        <dbReference type="Proteomes" id="UP000193566"/>
    </source>
</evidence>
<evidence type="ECO:0000313" key="1">
    <source>
        <dbReference type="EMBL" id="SMG14013.1"/>
    </source>
</evidence>
<reference evidence="1 2" key="1">
    <citation type="submission" date="2017-04" db="EMBL/GenBank/DDBJ databases">
        <authorList>
            <person name="Varghese N."/>
            <person name="Submissions S."/>
        </authorList>
    </citation>
    <scope>NUCLEOTIDE SEQUENCE [LARGE SCALE GENOMIC DNA]</scope>
    <source>
        <strain evidence="1 2">J3</strain>
    </source>
</reference>